<evidence type="ECO:0000313" key="4">
    <source>
        <dbReference type="Proteomes" id="UP000682733"/>
    </source>
</evidence>
<comment type="caution">
    <text evidence="3">The sequence shown here is derived from an EMBL/GenBank/DDBJ whole genome shotgun (WGS) entry which is preliminary data.</text>
</comment>
<accession>A0A8S2TR17</accession>
<evidence type="ECO:0000313" key="3">
    <source>
        <dbReference type="EMBL" id="CAF4294823.1"/>
    </source>
</evidence>
<dbReference type="EMBL" id="CAJNOK010034711">
    <property type="protein sequence ID" value="CAF1506649.1"/>
    <property type="molecule type" value="Genomic_DNA"/>
</dbReference>
<feature type="compositionally biased region" description="Basic and acidic residues" evidence="1">
    <location>
        <begin position="81"/>
        <end position="92"/>
    </location>
</feature>
<name>A0A8S2TR17_9BILA</name>
<dbReference type="EMBL" id="CAJOBA010056763">
    <property type="protein sequence ID" value="CAF4294823.1"/>
    <property type="molecule type" value="Genomic_DNA"/>
</dbReference>
<dbReference type="AlphaFoldDB" id="A0A8S2TR17"/>
<dbReference type="Proteomes" id="UP000682733">
    <property type="component" value="Unassembled WGS sequence"/>
</dbReference>
<feature type="region of interest" description="Disordered" evidence="1">
    <location>
        <begin position="72"/>
        <end position="125"/>
    </location>
</feature>
<evidence type="ECO:0000313" key="2">
    <source>
        <dbReference type="EMBL" id="CAF1506649.1"/>
    </source>
</evidence>
<organism evidence="3 4">
    <name type="scientific">Didymodactylos carnosus</name>
    <dbReference type="NCBI Taxonomy" id="1234261"/>
    <lineage>
        <taxon>Eukaryota</taxon>
        <taxon>Metazoa</taxon>
        <taxon>Spiralia</taxon>
        <taxon>Gnathifera</taxon>
        <taxon>Rotifera</taxon>
        <taxon>Eurotatoria</taxon>
        <taxon>Bdelloidea</taxon>
        <taxon>Philodinida</taxon>
        <taxon>Philodinidae</taxon>
        <taxon>Didymodactylos</taxon>
    </lineage>
</organism>
<dbReference type="Proteomes" id="UP000677228">
    <property type="component" value="Unassembled WGS sequence"/>
</dbReference>
<protein>
    <submittedName>
        <fullName evidence="3">Uncharacterized protein</fullName>
    </submittedName>
</protein>
<gene>
    <name evidence="2" type="ORF">OVA965_LOCUS37183</name>
    <name evidence="3" type="ORF">TMI583_LOCUS38244</name>
</gene>
<sequence length="234" mass="27183">MSGDLFVYLGVDGLKQLTFDQALPEHIQKWVISTPLIQKPPDIELKEVIIEEESVNESEVIDPELVQKLINEPLRKAPRSKPKEPMENEKKSQLTSFPLRKNPSNDDTQQKKQKAKDEDAGTNTPHCFDKIYLEKNVEQRFSHINENNEISLDNQPIQQVDNTKPYPTITEQNYSENKIITMVNSEHDQTFNKEQCKLRFFFDYATVLIRRRTVSHASVKGERSSHFNLTDDIE</sequence>
<evidence type="ECO:0000256" key="1">
    <source>
        <dbReference type="SAM" id="MobiDB-lite"/>
    </source>
</evidence>
<reference evidence="3" key="1">
    <citation type="submission" date="2021-02" db="EMBL/GenBank/DDBJ databases">
        <authorList>
            <person name="Nowell W R."/>
        </authorList>
    </citation>
    <scope>NUCLEOTIDE SEQUENCE</scope>
</reference>
<proteinExistence type="predicted"/>